<accession>A0AAV4GIX0</accession>
<dbReference type="EMBL" id="BMAT01008468">
    <property type="protein sequence ID" value="GFR85647.1"/>
    <property type="molecule type" value="Genomic_DNA"/>
</dbReference>
<comment type="caution">
    <text evidence="1">The sequence shown here is derived from an EMBL/GenBank/DDBJ whole genome shotgun (WGS) entry which is preliminary data.</text>
</comment>
<dbReference type="AlphaFoldDB" id="A0AAV4GIX0"/>
<protein>
    <submittedName>
        <fullName evidence="1">Uncharacterized protein</fullName>
    </submittedName>
</protein>
<evidence type="ECO:0000313" key="1">
    <source>
        <dbReference type="EMBL" id="GFR85647.1"/>
    </source>
</evidence>
<reference evidence="1 2" key="1">
    <citation type="journal article" date="2021" name="Elife">
        <title>Chloroplast acquisition without the gene transfer in kleptoplastic sea slugs, Plakobranchus ocellatus.</title>
        <authorList>
            <person name="Maeda T."/>
            <person name="Takahashi S."/>
            <person name="Yoshida T."/>
            <person name="Shimamura S."/>
            <person name="Takaki Y."/>
            <person name="Nagai Y."/>
            <person name="Toyoda A."/>
            <person name="Suzuki Y."/>
            <person name="Arimoto A."/>
            <person name="Ishii H."/>
            <person name="Satoh N."/>
            <person name="Nishiyama T."/>
            <person name="Hasebe M."/>
            <person name="Maruyama T."/>
            <person name="Minagawa J."/>
            <person name="Obokata J."/>
            <person name="Shigenobu S."/>
        </authorList>
    </citation>
    <scope>NUCLEOTIDE SEQUENCE [LARGE SCALE GENOMIC DNA]</scope>
</reference>
<sequence>MPCRLNLVSVWRGPHKHASAIGPGSYFVNEKTNGWDTTPHSFYIMEGPRTSHRVRTPGQLIAARGATTLHTINYGESRNCTDSPWRGITFD</sequence>
<keyword evidence="2" id="KW-1185">Reference proteome</keyword>
<organism evidence="1 2">
    <name type="scientific">Elysia marginata</name>
    <dbReference type="NCBI Taxonomy" id="1093978"/>
    <lineage>
        <taxon>Eukaryota</taxon>
        <taxon>Metazoa</taxon>
        <taxon>Spiralia</taxon>
        <taxon>Lophotrochozoa</taxon>
        <taxon>Mollusca</taxon>
        <taxon>Gastropoda</taxon>
        <taxon>Heterobranchia</taxon>
        <taxon>Euthyneura</taxon>
        <taxon>Panpulmonata</taxon>
        <taxon>Sacoglossa</taxon>
        <taxon>Placobranchoidea</taxon>
        <taxon>Plakobranchidae</taxon>
        <taxon>Elysia</taxon>
    </lineage>
</organism>
<proteinExistence type="predicted"/>
<gene>
    <name evidence="1" type="ORF">ElyMa_004179300</name>
</gene>
<evidence type="ECO:0000313" key="2">
    <source>
        <dbReference type="Proteomes" id="UP000762676"/>
    </source>
</evidence>
<dbReference type="Proteomes" id="UP000762676">
    <property type="component" value="Unassembled WGS sequence"/>
</dbReference>
<name>A0AAV4GIX0_9GAST</name>